<dbReference type="InterPro" id="IPR038404">
    <property type="entry name" value="TRAP_DctP_sf"/>
</dbReference>
<keyword evidence="4" id="KW-1185">Reference proteome</keyword>
<reference evidence="3 4" key="1">
    <citation type="submission" date="2020-06" db="EMBL/GenBank/DDBJ databases">
        <title>Draft genome of Uliginosibacterium sp. IMCC34675.</title>
        <authorList>
            <person name="Song J."/>
        </authorList>
    </citation>
    <scope>NUCLEOTIDE SEQUENCE [LARGE SCALE GENOMIC DNA]</scope>
    <source>
        <strain evidence="3 4">IMCC34675</strain>
    </source>
</reference>
<feature type="chain" id="PRO_5046600668" evidence="2">
    <location>
        <begin position="24"/>
        <end position="323"/>
    </location>
</feature>
<dbReference type="Proteomes" id="UP000778523">
    <property type="component" value="Unassembled WGS sequence"/>
</dbReference>
<evidence type="ECO:0000313" key="3">
    <source>
        <dbReference type="EMBL" id="NSL56621.1"/>
    </source>
</evidence>
<dbReference type="NCBIfam" id="NF037995">
    <property type="entry name" value="TRAP_S1"/>
    <property type="match status" value="1"/>
</dbReference>
<feature type="signal peptide" evidence="2">
    <location>
        <begin position="1"/>
        <end position="23"/>
    </location>
</feature>
<protein>
    <submittedName>
        <fullName evidence="3">TRAP transporter substrate-binding protein DctP</fullName>
    </submittedName>
</protein>
<dbReference type="Pfam" id="PF03480">
    <property type="entry name" value="DctP"/>
    <property type="match status" value="1"/>
</dbReference>
<sequence>MSKSIARLSLACSLLLSSAFAAAAPGAWSPQVEDHPSTVALQRFLDSVQTITGQPAPQILPISAGKDQAKLLESVRKGDVGVAVLSGGAVGRVAPMAEVMRLPFILKNSRQMFSLLEGELGQDMEKRLAANGMVLLGWYDGGSRAIYSREKLDSPAALKQVKIRVPARKDLTNLVSSLGGTPLQLEYKEVNSAFDERKIDAAENDLLQYESEGHYKRARYFYLNNNHIVQFEALVVSKVWWDRLPAAQREAVRAAGQESAKFDRDIWNQRLAKARTRLEKEGVKFVEYGDSSVLLSRVAVVYRPYMDNPATRDLLVKLMTTRI</sequence>
<dbReference type="InterPro" id="IPR018389">
    <property type="entry name" value="DctP_fam"/>
</dbReference>
<evidence type="ECO:0000256" key="2">
    <source>
        <dbReference type="SAM" id="SignalP"/>
    </source>
</evidence>
<dbReference type="EMBL" id="JABCSC020000004">
    <property type="protein sequence ID" value="NSL56621.1"/>
    <property type="molecule type" value="Genomic_DNA"/>
</dbReference>
<gene>
    <name evidence="3" type="primary">dctP</name>
    <name evidence="3" type="ORF">HJ583_016420</name>
</gene>
<organism evidence="3 4">
    <name type="scientific">Uliginosibacterium aquaticum</name>
    <dbReference type="NCBI Taxonomy" id="2731212"/>
    <lineage>
        <taxon>Bacteria</taxon>
        <taxon>Pseudomonadati</taxon>
        <taxon>Pseudomonadota</taxon>
        <taxon>Betaproteobacteria</taxon>
        <taxon>Rhodocyclales</taxon>
        <taxon>Zoogloeaceae</taxon>
        <taxon>Uliginosibacterium</taxon>
    </lineage>
</organism>
<dbReference type="Gene3D" id="3.40.190.170">
    <property type="entry name" value="Bacterial extracellular solute-binding protein, family 7"/>
    <property type="match status" value="1"/>
</dbReference>
<dbReference type="PANTHER" id="PTHR33376:SF2">
    <property type="entry name" value="DICARBOXYLATE-BINDING PERIPLASMIC PROTEIN"/>
    <property type="match status" value="1"/>
</dbReference>
<name>A0ABX2IQQ4_9RHOO</name>
<evidence type="ECO:0000313" key="4">
    <source>
        <dbReference type="Proteomes" id="UP000778523"/>
    </source>
</evidence>
<proteinExistence type="predicted"/>
<keyword evidence="1 2" id="KW-0732">Signal</keyword>
<dbReference type="PANTHER" id="PTHR33376">
    <property type="match status" value="1"/>
</dbReference>
<dbReference type="RefSeq" id="WP_170022929.1">
    <property type="nucleotide sequence ID" value="NZ_JABCSC020000004.1"/>
</dbReference>
<evidence type="ECO:0000256" key="1">
    <source>
        <dbReference type="ARBA" id="ARBA00022729"/>
    </source>
</evidence>
<comment type="caution">
    <text evidence="3">The sequence shown here is derived from an EMBL/GenBank/DDBJ whole genome shotgun (WGS) entry which is preliminary data.</text>
</comment>
<accession>A0ABX2IQQ4</accession>